<dbReference type="Gene3D" id="6.10.250.730">
    <property type="match status" value="1"/>
</dbReference>
<dbReference type="EMBL" id="RWKW01000049">
    <property type="protein sequence ID" value="RST85766.1"/>
    <property type="molecule type" value="Genomic_DNA"/>
</dbReference>
<evidence type="ECO:0000313" key="3">
    <source>
        <dbReference type="Proteomes" id="UP000278398"/>
    </source>
</evidence>
<feature type="region of interest" description="Disordered" evidence="1">
    <location>
        <begin position="1"/>
        <end position="25"/>
    </location>
</feature>
<reference evidence="2 3" key="1">
    <citation type="submission" date="2018-12" db="EMBL/GenBank/DDBJ databases">
        <title>Mesorhizobium carbonis sp. nov., isolated from coal mine water.</title>
        <authorList>
            <person name="Xin W."/>
            <person name="Xu Z."/>
            <person name="Xiang F."/>
            <person name="Zhang J."/>
            <person name="Xi L."/>
            <person name="Liu J."/>
        </authorList>
    </citation>
    <scope>NUCLEOTIDE SEQUENCE [LARGE SCALE GENOMIC DNA]</scope>
    <source>
        <strain evidence="2 3">B2.3</strain>
    </source>
</reference>
<sequence>MRPAGASAACRSTSPPSSRAHDPAAFTSGKVFRENVAMGHAVAEPGPPRDVQRQDLKQRAQPMALFHEPVKLLHGNDARMLEIRDAAQAAMALENGWPEARGKWYWAARQACRAAGEGRASPHIARRIFLRAVEESRQPQLSA</sequence>
<name>A0A3S0G7T7_9HYPH</name>
<protein>
    <submittedName>
        <fullName evidence="2">DUF982 domain-containing protein</fullName>
    </submittedName>
</protein>
<evidence type="ECO:0000256" key="1">
    <source>
        <dbReference type="SAM" id="MobiDB-lite"/>
    </source>
</evidence>
<feature type="region of interest" description="Disordered" evidence="1">
    <location>
        <begin position="37"/>
        <end position="59"/>
    </location>
</feature>
<dbReference type="OrthoDB" id="8084653at2"/>
<proteinExistence type="predicted"/>
<comment type="caution">
    <text evidence="2">The sequence shown here is derived from an EMBL/GenBank/DDBJ whole genome shotgun (WGS) entry which is preliminary data.</text>
</comment>
<organism evidence="2 3">
    <name type="scientific">Aquibium carbonis</name>
    <dbReference type="NCBI Taxonomy" id="2495581"/>
    <lineage>
        <taxon>Bacteria</taxon>
        <taxon>Pseudomonadati</taxon>
        <taxon>Pseudomonadota</taxon>
        <taxon>Alphaproteobacteria</taxon>
        <taxon>Hyphomicrobiales</taxon>
        <taxon>Phyllobacteriaceae</taxon>
        <taxon>Aquibium</taxon>
    </lineage>
</organism>
<dbReference type="Pfam" id="PF06169">
    <property type="entry name" value="DUF982"/>
    <property type="match status" value="1"/>
</dbReference>
<evidence type="ECO:0000313" key="2">
    <source>
        <dbReference type="EMBL" id="RST85766.1"/>
    </source>
</evidence>
<dbReference type="InterPro" id="IPR010385">
    <property type="entry name" value="DUF982"/>
</dbReference>
<gene>
    <name evidence="2" type="ORF">EJC49_14050</name>
</gene>
<keyword evidence="3" id="KW-1185">Reference proteome</keyword>
<accession>A0A3S0G7T7</accession>
<dbReference type="Proteomes" id="UP000278398">
    <property type="component" value="Unassembled WGS sequence"/>
</dbReference>
<dbReference type="AlphaFoldDB" id="A0A3S0G7T7"/>